<accession>A0AAE0S5K5</accession>
<dbReference type="SMART" id="SM00389">
    <property type="entry name" value="HOX"/>
    <property type="match status" value="1"/>
</dbReference>
<sequence>MSSYLPIRQSGVVRPDHDLHSAENAQAYMDHFLNIPDICSSGADYRSSRYYMNSYQAEACRMEALQQRNHDFRMGFHGSRPSFYPNNIMAANLRFRENCAEGLQSSLNGNKNEPISPCSQGATPTPGDGGHDAPSFYPWMSIVGPNSNQRRRGRQTYTRFQTLELEKEFKFNRYLTRRRRIELSHMLCLTERQIKIWFQNRRMKEKKELQAIKELNEQSREQQKTKPTSSSSSSSSSEQPAS</sequence>
<comment type="subcellular location">
    <subcellularLocation>
        <location evidence="1 7 8">Nucleus</location>
    </subcellularLocation>
</comment>
<evidence type="ECO:0000256" key="4">
    <source>
        <dbReference type="ARBA" id="ARBA00023125"/>
    </source>
</evidence>
<dbReference type="GO" id="GO:0000981">
    <property type="term" value="F:DNA-binding transcription factor activity, RNA polymerase II-specific"/>
    <property type="evidence" value="ECO:0007669"/>
    <property type="project" value="InterPro"/>
</dbReference>
<dbReference type="PRINTS" id="PR00024">
    <property type="entry name" value="HOMEOBOX"/>
</dbReference>
<dbReference type="InterPro" id="IPR050296">
    <property type="entry name" value="Antp_homeobox"/>
</dbReference>
<dbReference type="GO" id="GO:0009952">
    <property type="term" value="P:anterior/posterior pattern specification"/>
    <property type="evidence" value="ECO:0007669"/>
    <property type="project" value="TreeGrafter"/>
</dbReference>
<protein>
    <recommendedName>
        <fullName evidence="10">Homeobox domain-containing protein</fullName>
    </recommendedName>
</protein>
<feature type="compositionally biased region" description="Polar residues" evidence="9">
    <location>
        <begin position="106"/>
        <end position="123"/>
    </location>
</feature>
<dbReference type="CDD" id="cd00086">
    <property type="entry name" value="homeodomain"/>
    <property type="match status" value="1"/>
</dbReference>
<dbReference type="PROSITE" id="PS00027">
    <property type="entry name" value="HOMEOBOX_1"/>
    <property type="match status" value="1"/>
</dbReference>
<evidence type="ECO:0000256" key="5">
    <source>
        <dbReference type="ARBA" id="ARBA00023155"/>
    </source>
</evidence>
<keyword evidence="5 7" id="KW-0371">Homeobox</keyword>
<dbReference type="AlphaFoldDB" id="A0AAE0S5K5"/>
<reference evidence="11" key="1">
    <citation type="journal article" date="2021" name="Genome Biol. Evol.">
        <title>A High-Quality Reference Genome for a Parasitic Bivalve with Doubly Uniparental Inheritance (Bivalvia: Unionida).</title>
        <authorList>
            <person name="Smith C.H."/>
        </authorList>
    </citation>
    <scope>NUCLEOTIDE SEQUENCE</scope>
    <source>
        <strain evidence="11">CHS0354</strain>
    </source>
</reference>
<feature type="compositionally biased region" description="Low complexity" evidence="9">
    <location>
        <begin position="229"/>
        <end position="242"/>
    </location>
</feature>
<dbReference type="FunFam" id="1.10.10.60:FF:000193">
    <property type="entry name" value="Ultrabithorax, isoform C"/>
    <property type="match status" value="1"/>
</dbReference>
<name>A0AAE0S5K5_9BIVA</name>
<dbReference type="GO" id="GO:0005634">
    <property type="term" value="C:nucleus"/>
    <property type="evidence" value="ECO:0007669"/>
    <property type="project" value="UniProtKB-SubCell"/>
</dbReference>
<evidence type="ECO:0000256" key="2">
    <source>
        <dbReference type="ARBA" id="ARBA00009107"/>
    </source>
</evidence>
<keyword evidence="12" id="KW-1185">Reference proteome</keyword>
<dbReference type="PROSITE" id="PS50071">
    <property type="entry name" value="HOMEOBOX_2"/>
    <property type="match status" value="1"/>
</dbReference>
<feature type="region of interest" description="Disordered" evidence="9">
    <location>
        <begin position="106"/>
        <end position="134"/>
    </location>
</feature>
<evidence type="ECO:0000256" key="1">
    <source>
        <dbReference type="ARBA" id="ARBA00004123"/>
    </source>
</evidence>
<dbReference type="InterPro" id="IPR001356">
    <property type="entry name" value="HD"/>
</dbReference>
<dbReference type="GO" id="GO:0000978">
    <property type="term" value="F:RNA polymerase II cis-regulatory region sequence-specific DNA binding"/>
    <property type="evidence" value="ECO:0007669"/>
    <property type="project" value="TreeGrafter"/>
</dbReference>
<reference evidence="11" key="3">
    <citation type="submission" date="2023-05" db="EMBL/GenBank/DDBJ databases">
        <authorList>
            <person name="Smith C.H."/>
        </authorList>
    </citation>
    <scope>NUCLEOTIDE SEQUENCE</scope>
    <source>
        <strain evidence="11">CHS0354</strain>
        <tissue evidence="11">Mantle</tissue>
    </source>
</reference>
<dbReference type="EMBL" id="JAEAOA010000663">
    <property type="protein sequence ID" value="KAK3585771.1"/>
    <property type="molecule type" value="Genomic_DNA"/>
</dbReference>
<dbReference type="PANTHER" id="PTHR45659">
    <property type="entry name" value="HOMEOBOX PROTEIN HOX"/>
    <property type="match status" value="1"/>
</dbReference>
<evidence type="ECO:0000256" key="3">
    <source>
        <dbReference type="ARBA" id="ARBA00022473"/>
    </source>
</evidence>
<evidence type="ECO:0000256" key="9">
    <source>
        <dbReference type="SAM" id="MobiDB-lite"/>
    </source>
</evidence>
<evidence type="ECO:0000256" key="6">
    <source>
        <dbReference type="ARBA" id="ARBA00023242"/>
    </source>
</evidence>
<dbReference type="SUPFAM" id="SSF46689">
    <property type="entry name" value="Homeodomain-like"/>
    <property type="match status" value="1"/>
</dbReference>
<evidence type="ECO:0000256" key="7">
    <source>
        <dbReference type="PROSITE-ProRule" id="PRU00108"/>
    </source>
</evidence>
<feature type="domain" description="Homeobox" evidence="10">
    <location>
        <begin position="148"/>
        <end position="208"/>
    </location>
</feature>
<evidence type="ECO:0000259" key="10">
    <source>
        <dbReference type="PROSITE" id="PS50071"/>
    </source>
</evidence>
<reference evidence="11" key="2">
    <citation type="journal article" date="2021" name="Genome Biol. Evol.">
        <title>Developing a high-quality reference genome for a parasitic bivalve with doubly uniparental inheritance (Bivalvia: Unionida).</title>
        <authorList>
            <person name="Smith C.H."/>
        </authorList>
    </citation>
    <scope>NUCLEOTIDE SEQUENCE</scope>
    <source>
        <strain evidence="11">CHS0354</strain>
        <tissue evidence="11">Mantle</tissue>
    </source>
</reference>
<evidence type="ECO:0000256" key="8">
    <source>
        <dbReference type="RuleBase" id="RU000682"/>
    </source>
</evidence>
<dbReference type="InterPro" id="IPR009057">
    <property type="entry name" value="Homeodomain-like_sf"/>
</dbReference>
<keyword evidence="4 7" id="KW-0238">DNA-binding</keyword>
<feature type="region of interest" description="Disordered" evidence="9">
    <location>
        <begin position="209"/>
        <end position="242"/>
    </location>
</feature>
<proteinExistence type="inferred from homology"/>
<feature type="DNA-binding region" description="Homeobox" evidence="7">
    <location>
        <begin position="150"/>
        <end position="209"/>
    </location>
</feature>
<keyword evidence="6 7" id="KW-0539">Nucleus</keyword>
<evidence type="ECO:0000313" key="11">
    <source>
        <dbReference type="EMBL" id="KAK3585771.1"/>
    </source>
</evidence>
<organism evidence="11 12">
    <name type="scientific">Potamilus streckersoni</name>
    <dbReference type="NCBI Taxonomy" id="2493646"/>
    <lineage>
        <taxon>Eukaryota</taxon>
        <taxon>Metazoa</taxon>
        <taxon>Spiralia</taxon>
        <taxon>Lophotrochozoa</taxon>
        <taxon>Mollusca</taxon>
        <taxon>Bivalvia</taxon>
        <taxon>Autobranchia</taxon>
        <taxon>Heteroconchia</taxon>
        <taxon>Palaeoheterodonta</taxon>
        <taxon>Unionida</taxon>
        <taxon>Unionoidea</taxon>
        <taxon>Unionidae</taxon>
        <taxon>Ambleminae</taxon>
        <taxon>Lampsilini</taxon>
        <taxon>Potamilus</taxon>
    </lineage>
</organism>
<dbReference type="InterPro" id="IPR017970">
    <property type="entry name" value="Homeobox_CS"/>
</dbReference>
<feature type="compositionally biased region" description="Basic and acidic residues" evidence="9">
    <location>
        <begin position="209"/>
        <end position="224"/>
    </location>
</feature>
<gene>
    <name evidence="11" type="ORF">CHS0354_010536</name>
</gene>
<dbReference type="Proteomes" id="UP001195483">
    <property type="component" value="Unassembled WGS sequence"/>
</dbReference>
<dbReference type="PANTHER" id="PTHR45659:SF4">
    <property type="entry name" value="HOMEOBOX PROTEIN ABDOMINAL-A"/>
    <property type="match status" value="1"/>
</dbReference>
<comment type="caution">
    <text evidence="11">The sequence shown here is derived from an EMBL/GenBank/DDBJ whole genome shotgun (WGS) entry which is preliminary data.</text>
</comment>
<comment type="similarity">
    <text evidence="2">Belongs to the Antp homeobox family.</text>
</comment>
<keyword evidence="3" id="KW-0217">Developmental protein</keyword>
<dbReference type="InterPro" id="IPR020479">
    <property type="entry name" value="HD_metazoa"/>
</dbReference>
<evidence type="ECO:0000313" key="12">
    <source>
        <dbReference type="Proteomes" id="UP001195483"/>
    </source>
</evidence>
<dbReference type="Pfam" id="PF00046">
    <property type="entry name" value="Homeodomain"/>
    <property type="match status" value="1"/>
</dbReference>
<dbReference type="Gene3D" id="1.10.10.60">
    <property type="entry name" value="Homeodomain-like"/>
    <property type="match status" value="1"/>
</dbReference>